<accession>A0A174AZW3</accession>
<dbReference type="InterPro" id="IPR009057">
    <property type="entry name" value="Homeodomain-like_sf"/>
</dbReference>
<dbReference type="AlphaFoldDB" id="A0A174AZW3"/>
<dbReference type="Pfam" id="PF08765">
    <property type="entry name" value="Mor"/>
    <property type="match status" value="1"/>
</dbReference>
<organism evidence="2 3">
    <name type="scientific">Faecalicatena contorta</name>
    <dbReference type="NCBI Taxonomy" id="39482"/>
    <lineage>
        <taxon>Bacteria</taxon>
        <taxon>Bacillati</taxon>
        <taxon>Bacillota</taxon>
        <taxon>Clostridia</taxon>
        <taxon>Lachnospirales</taxon>
        <taxon>Lachnospiraceae</taxon>
        <taxon>Faecalicatena</taxon>
    </lineage>
</organism>
<dbReference type="OrthoDB" id="2200281at2"/>
<dbReference type="Gene3D" id="1.10.10.60">
    <property type="entry name" value="Homeodomain-like"/>
    <property type="match status" value="1"/>
</dbReference>
<dbReference type="EMBL" id="CYZU01000005">
    <property type="protein sequence ID" value="CUN93060.1"/>
    <property type="molecule type" value="Genomic_DNA"/>
</dbReference>
<feature type="domain" description="Mor transcription activator" evidence="1">
    <location>
        <begin position="12"/>
        <end position="84"/>
    </location>
</feature>
<proteinExistence type="predicted"/>
<evidence type="ECO:0000259" key="1">
    <source>
        <dbReference type="Pfam" id="PF08765"/>
    </source>
</evidence>
<protein>
    <submittedName>
        <fullName evidence="2">Uncharacterized conserved protein</fullName>
    </submittedName>
</protein>
<dbReference type="RefSeq" id="WP_050642495.1">
    <property type="nucleotide sequence ID" value="NZ_CABKUE010000009.1"/>
</dbReference>
<sequence length="87" mass="10357">MLITADKREGLAEIYNQLVDLVGIENTEEIYKNMKGQQITFPMRLYRTDYISKIVNERYDGKNLKALAREYGYTERHLRNLLNKRQS</sequence>
<dbReference type="STRING" id="39482.ERS852491_00857"/>
<dbReference type="SUPFAM" id="SSF46689">
    <property type="entry name" value="Homeodomain-like"/>
    <property type="match status" value="1"/>
</dbReference>
<dbReference type="Proteomes" id="UP000095544">
    <property type="component" value="Unassembled WGS sequence"/>
</dbReference>
<name>A0A174AZW3_9FIRM</name>
<evidence type="ECO:0000313" key="3">
    <source>
        <dbReference type="Proteomes" id="UP000095544"/>
    </source>
</evidence>
<gene>
    <name evidence="2" type="ORF">ERS852491_00857</name>
</gene>
<reference evidence="2 3" key="1">
    <citation type="submission" date="2015-09" db="EMBL/GenBank/DDBJ databases">
        <authorList>
            <consortium name="Pathogen Informatics"/>
        </authorList>
    </citation>
    <scope>NUCLEOTIDE SEQUENCE [LARGE SCALE GENOMIC DNA]</scope>
    <source>
        <strain evidence="2 3">2789STDY5834876</strain>
    </source>
</reference>
<dbReference type="InterPro" id="IPR014875">
    <property type="entry name" value="Mor_transcription_activator"/>
</dbReference>
<evidence type="ECO:0000313" key="2">
    <source>
        <dbReference type="EMBL" id="CUN93060.1"/>
    </source>
</evidence>